<dbReference type="Proteomes" id="UP000190648">
    <property type="component" value="Unassembled WGS sequence"/>
</dbReference>
<dbReference type="EMBL" id="LSYS01006629">
    <property type="protein sequence ID" value="OPJ75036.1"/>
    <property type="molecule type" value="Genomic_DNA"/>
</dbReference>
<organism evidence="1 2">
    <name type="scientific">Patagioenas fasciata monilis</name>
    <dbReference type="NCBI Taxonomy" id="372326"/>
    <lineage>
        <taxon>Eukaryota</taxon>
        <taxon>Metazoa</taxon>
        <taxon>Chordata</taxon>
        <taxon>Craniata</taxon>
        <taxon>Vertebrata</taxon>
        <taxon>Euteleostomi</taxon>
        <taxon>Archelosauria</taxon>
        <taxon>Archosauria</taxon>
        <taxon>Dinosauria</taxon>
        <taxon>Saurischia</taxon>
        <taxon>Theropoda</taxon>
        <taxon>Coelurosauria</taxon>
        <taxon>Aves</taxon>
        <taxon>Neognathae</taxon>
        <taxon>Neoaves</taxon>
        <taxon>Columbimorphae</taxon>
        <taxon>Columbiformes</taxon>
        <taxon>Columbidae</taxon>
        <taxon>Patagioenas</taxon>
    </lineage>
</organism>
<evidence type="ECO:0000313" key="2">
    <source>
        <dbReference type="Proteomes" id="UP000190648"/>
    </source>
</evidence>
<accession>A0A1V4JS35</accession>
<dbReference type="AlphaFoldDB" id="A0A1V4JS35"/>
<name>A0A1V4JS35_PATFA</name>
<reference evidence="1 2" key="1">
    <citation type="submission" date="2016-02" db="EMBL/GenBank/DDBJ databases">
        <title>Band-tailed pigeon sequencing and assembly.</title>
        <authorList>
            <person name="Soares A.E."/>
            <person name="Novak B.J."/>
            <person name="Rice E.S."/>
            <person name="O'Connell B."/>
            <person name="Chang D."/>
            <person name="Weber S."/>
            <person name="Shapiro B."/>
        </authorList>
    </citation>
    <scope>NUCLEOTIDE SEQUENCE [LARGE SCALE GENOMIC DNA]</scope>
    <source>
        <strain evidence="1">BTP2013</strain>
        <tissue evidence="1">Blood</tissue>
    </source>
</reference>
<gene>
    <name evidence="1" type="ORF">AV530_018502</name>
</gene>
<sequence length="72" mass="7602">MVRGSVAQPCALSHEQACASLLNSPRLTVPMVKPATATDTITTCGSLWKRGILDPSLSSRSPDPFLSAENFA</sequence>
<protein>
    <submittedName>
        <fullName evidence="1">Uncharacterized protein</fullName>
    </submittedName>
</protein>
<evidence type="ECO:0000313" key="1">
    <source>
        <dbReference type="EMBL" id="OPJ75036.1"/>
    </source>
</evidence>
<comment type="caution">
    <text evidence="1">The sequence shown here is derived from an EMBL/GenBank/DDBJ whole genome shotgun (WGS) entry which is preliminary data.</text>
</comment>
<proteinExistence type="predicted"/>
<keyword evidence="2" id="KW-1185">Reference proteome</keyword>